<protein>
    <recommendedName>
        <fullName evidence="2">DnaJ homologue subfamily C member 28 conserved domain-containing protein</fullName>
    </recommendedName>
</protein>
<accession>A0A1R4GWF5</accession>
<proteinExistence type="predicted"/>
<gene>
    <name evidence="3" type="ORF">FM101_15415</name>
</gene>
<evidence type="ECO:0000256" key="1">
    <source>
        <dbReference type="SAM" id="MobiDB-lite"/>
    </source>
</evidence>
<name>A0A1R4GWF5_9MICC</name>
<reference evidence="3 4" key="1">
    <citation type="submission" date="2017-02" db="EMBL/GenBank/DDBJ databases">
        <authorList>
            <person name="Peterson S.W."/>
        </authorList>
    </citation>
    <scope>NUCLEOTIDE SEQUENCE [LARGE SCALE GENOMIC DNA]</scope>
    <source>
        <strain evidence="3 4">B Ar 00.02</strain>
    </source>
</reference>
<evidence type="ECO:0000313" key="4">
    <source>
        <dbReference type="Proteomes" id="UP000195913"/>
    </source>
</evidence>
<dbReference type="RefSeq" id="WP_087001216.1">
    <property type="nucleotide sequence ID" value="NZ_FUHW01000053.1"/>
</dbReference>
<dbReference type="Pfam" id="PF09350">
    <property type="entry name" value="DJC28_CD"/>
    <property type="match status" value="1"/>
</dbReference>
<dbReference type="Proteomes" id="UP000195913">
    <property type="component" value="Unassembled WGS sequence"/>
</dbReference>
<feature type="region of interest" description="Disordered" evidence="1">
    <location>
        <begin position="1"/>
        <end position="35"/>
    </location>
</feature>
<dbReference type="InterPro" id="IPR018961">
    <property type="entry name" value="DnaJ_homolog_subfam-C_membr-28"/>
</dbReference>
<feature type="compositionally biased region" description="Basic and acidic residues" evidence="1">
    <location>
        <begin position="182"/>
        <end position="192"/>
    </location>
</feature>
<sequence>MRPEPSSSHDAARLQAARYRDAQDAALETTPVDEYERRSGELFRAKAERAGIDVQGAPEAPPTFHAADVAGEVATPSIDRAIARGDFDNLAYAGKPLPSLDSSDPDWWMKSLMQRERISGVGPPALLLRTEDAALDATLDALPGEFAVREMVADFNARIHEARRQLLGGPPVITDPRDPEEEVRRWRERRATDGPPVAPAPRTDPPGSGGQFRRVWAWLWSPSS</sequence>
<evidence type="ECO:0000259" key="2">
    <source>
        <dbReference type="Pfam" id="PF09350"/>
    </source>
</evidence>
<evidence type="ECO:0000313" key="3">
    <source>
        <dbReference type="EMBL" id="SJM72596.1"/>
    </source>
</evidence>
<feature type="domain" description="DnaJ homologue subfamily C member 28 conserved" evidence="2">
    <location>
        <begin position="78"/>
        <end position="139"/>
    </location>
</feature>
<keyword evidence="4" id="KW-1185">Reference proteome</keyword>
<organism evidence="3 4">
    <name type="scientific">Arthrobacter rhombi</name>
    <dbReference type="NCBI Taxonomy" id="71253"/>
    <lineage>
        <taxon>Bacteria</taxon>
        <taxon>Bacillati</taxon>
        <taxon>Actinomycetota</taxon>
        <taxon>Actinomycetes</taxon>
        <taxon>Micrococcales</taxon>
        <taxon>Micrococcaceae</taxon>
        <taxon>Arthrobacter</taxon>
    </lineage>
</organism>
<dbReference type="EMBL" id="FUHW01000053">
    <property type="protein sequence ID" value="SJM72596.1"/>
    <property type="molecule type" value="Genomic_DNA"/>
</dbReference>
<feature type="region of interest" description="Disordered" evidence="1">
    <location>
        <begin position="167"/>
        <end position="211"/>
    </location>
</feature>
<dbReference type="AlphaFoldDB" id="A0A1R4GWF5"/>